<dbReference type="STRING" id="572546.Arcpr_1510"/>
<dbReference type="Proteomes" id="UP000001901">
    <property type="component" value="Chromosome"/>
</dbReference>
<organism evidence="1 2">
    <name type="scientific">Archaeoglobus profundus (strain DSM 5631 / JCM 9629 / NBRC 100127 / Av18)</name>
    <dbReference type="NCBI Taxonomy" id="572546"/>
    <lineage>
        <taxon>Archaea</taxon>
        <taxon>Methanobacteriati</taxon>
        <taxon>Methanobacteriota</taxon>
        <taxon>Archaeoglobi</taxon>
        <taxon>Archaeoglobales</taxon>
        <taxon>Archaeoglobaceae</taxon>
        <taxon>Archaeoglobus</taxon>
    </lineage>
</organism>
<dbReference type="HOGENOM" id="CLU_2339997_0_0_2"/>
<keyword evidence="2" id="KW-1185">Reference proteome</keyword>
<dbReference type="EMBL" id="CP001857">
    <property type="protein sequence ID" value="ADB58556.1"/>
    <property type="molecule type" value="Genomic_DNA"/>
</dbReference>
<dbReference type="KEGG" id="apo:Arcpr_1510"/>
<protein>
    <submittedName>
        <fullName evidence="1">Uncharacterized protein</fullName>
    </submittedName>
</protein>
<name>D2REL2_ARCPA</name>
<dbReference type="AlphaFoldDB" id="D2REL2"/>
<evidence type="ECO:0000313" key="1">
    <source>
        <dbReference type="EMBL" id="ADB58556.1"/>
    </source>
</evidence>
<accession>D2REL2</accession>
<dbReference type="PaxDb" id="572546-Arcpr_1510"/>
<gene>
    <name evidence="1" type="ordered locus">Arcpr_1510</name>
</gene>
<dbReference type="GeneID" id="8740200"/>
<dbReference type="RefSeq" id="WP_012940892.1">
    <property type="nucleotide sequence ID" value="NC_013741.1"/>
</dbReference>
<evidence type="ECO:0000313" key="2">
    <source>
        <dbReference type="Proteomes" id="UP000001901"/>
    </source>
</evidence>
<sequence length="97" mass="11534">MKRVRYADIGHKSMLQCPVCGHLIKYSSEKQPFRKPRAADLAKHISFKSPHDEKHKKWIIEKFGEFPIDYEIIRKYLEETEYEVTGELLGVKIYRPI</sequence>
<proteinExistence type="predicted"/>
<reference evidence="1 2" key="1">
    <citation type="journal article" date="2010" name="Stand. Genomic Sci.">
        <title>Complete genome sequence of Archaeoglobus profundus type strain (AV18).</title>
        <authorList>
            <person name="von Jan M."/>
            <person name="Lapidus A."/>
            <person name="Del Rio T.G."/>
            <person name="Copeland A."/>
            <person name="Tice H."/>
            <person name="Cheng J.F."/>
            <person name="Lucas S."/>
            <person name="Chen F."/>
            <person name="Nolan M."/>
            <person name="Goodwin L."/>
            <person name="Han C."/>
            <person name="Pitluck S."/>
            <person name="Liolios K."/>
            <person name="Ivanova N."/>
            <person name="Mavromatis K."/>
            <person name="Ovchinnikova G."/>
            <person name="Chertkov O."/>
            <person name="Pati A."/>
            <person name="Chen A."/>
            <person name="Palaniappan K."/>
            <person name="Land M."/>
            <person name="Hauser L."/>
            <person name="Chang Y.J."/>
            <person name="Jeffries C.D."/>
            <person name="Saunders E."/>
            <person name="Brettin T."/>
            <person name="Detter J.C."/>
            <person name="Chain P."/>
            <person name="Eichinger K."/>
            <person name="Huber H."/>
            <person name="Spring S."/>
            <person name="Rohde M."/>
            <person name="Goker M."/>
            <person name="Wirth R."/>
            <person name="Woyke T."/>
            <person name="Bristow J."/>
            <person name="Eisen J.A."/>
            <person name="Markowitz V."/>
            <person name="Hugenholtz P."/>
            <person name="Kyrpides N.C."/>
            <person name="Klenk H.P."/>
        </authorList>
    </citation>
    <scope>NUCLEOTIDE SEQUENCE [LARGE SCALE GENOMIC DNA]</scope>
    <source>
        <strain evidence="2">DSM 5631 / JCM 9629 / NBRC 100127 / Av18</strain>
    </source>
</reference>